<dbReference type="Proteomes" id="UP000596661">
    <property type="component" value="Unassembled WGS sequence"/>
</dbReference>
<dbReference type="InterPro" id="IPR043502">
    <property type="entry name" value="DNA/RNA_pol_sf"/>
</dbReference>
<dbReference type="InterPro" id="IPR053134">
    <property type="entry name" value="RNA-dir_DNA_polymerase"/>
</dbReference>
<protein>
    <submittedName>
        <fullName evidence="4">Uncharacterized protein</fullName>
    </submittedName>
</protein>
<dbReference type="Gramene" id="evm.model.ctgX110.1">
    <property type="protein sequence ID" value="cds.evm.model.ctgX110.1"/>
    <property type="gene ID" value="evm.TU.ctgX110.1"/>
</dbReference>
<dbReference type="CDD" id="cd01647">
    <property type="entry name" value="RT_LTR"/>
    <property type="match status" value="1"/>
</dbReference>
<evidence type="ECO:0000313" key="5">
    <source>
        <dbReference type="Proteomes" id="UP000596661"/>
    </source>
</evidence>
<feature type="domain" description="Reverse transcriptase" evidence="2">
    <location>
        <begin position="46"/>
        <end position="150"/>
    </location>
</feature>
<dbReference type="PANTHER" id="PTHR24559">
    <property type="entry name" value="TRANSPOSON TY3-I GAG-POL POLYPROTEIN"/>
    <property type="match status" value="1"/>
</dbReference>
<keyword evidence="1" id="KW-0175">Coiled coil</keyword>
<dbReference type="AlphaFoldDB" id="A0A803QRH9"/>
<reference evidence="4" key="1">
    <citation type="submission" date="2021-03" db="UniProtKB">
        <authorList>
            <consortium name="EnsemblPlants"/>
        </authorList>
    </citation>
    <scope>IDENTIFICATION</scope>
</reference>
<dbReference type="Pfam" id="PF00078">
    <property type="entry name" value="RVT_1"/>
    <property type="match status" value="1"/>
</dbReference>
<name>A0A803QRH9_CANSA</name>
<dbReference type="PANTHER" id="PTHR24559:SF444">
    <property type="entry name" value="REVERSE TRANSCRIPTASE DOMAIN-CONTAINING PROTEIN"/>
    <property type="match status" value="1"/>
</dbReference>
<evidence type="ECO:0000259" key="2">
    <source>
        <dbReference type="Pfam" id="PF00078"/>
    </source>
</evidence>
<sequence length="344" mass="39655">MLTEYFDVFPKPKGLLPYKEVDHRIHLQSGSAPVNPIFVSGATGKKKKDGTWCFCVDYRALNGITIKDQFPIPTIDEFLNELGTVAGFSKLDLRARYHQIRMDSRDIHKMTFCTYEGHYDFLVMPFGLTNVSSTFQAAMNQAFRSLLRGCVIVFLMIFLSIAPMRMHVWNTCDRYCIYYENTNSLQRQLPFNYRDDTISCNVRSCPPTIPAYTCGSTTIQAVEDDLLTRDQILQHLRANLHQAQKRMQQQANKKRRHIELKIGDLVVVKLQPYCQTTVAHHLNSKLCCRYFGPFEIIARARPISYTLKLPANSRIHPTFHVSLLKPFVGPSVTTYYPFVEMFLC</sequence>
<organism evidence="4 5">
    <name type="scientific">Cannabis sativa</name>
    <name type="common">Hemp</name>
    <name type="synonym">Marijuana</name>
    <dbReference type="NCBI Taxonomy" id="3483"/>
    <lineage>
        <taxon>Eukaryota</taxon>
        <taxon>Viridiplantae</taxon>
        <taxon>Streptophyta</taxon>
        <taxon>Embryophyta</taxon>
        <taxon>Tracheophyta</taxon>
        <taxon>Spermatophyta</taxon>
        <taxon>Magnoliopsida</taxon>
        <taxon>eudicotyledons</taxon>
        <taxon>Gunneridae</taxon>
        <taxon>Pentapetalae</taxon>
        <taxon>rosids</taxon>
        <taxon>fabids</taxon>
        <taxon>Rosales</taxon>
        <taxon>Cannabaceae</taxon>
        <taxon>Cannabis</taxon>
    </lineage>
</organism>
<dbReference type="Gene3D" id="3.30.70.270">
    <property type="match status" value="1"/>
</dbReference>
<evidence type="ECO:0000259" key="3">
    <source>
        <dbReference type="Pfam" id="PF24626"/>
    </source>
</evidence>
<accession>A0A803QRH9</accession>
<keyword evidence="5" id="KW-1185">Reference proteome</keyword>
<dbReference type="InterPro" id="IPR043128">
    <property type="entry name" value="Rev_trsase/Diguanyl_cyclase"/>
</dbReference>
<dbReference type="Gene3D" id="3.10.10.10">
    <property type="entry name" value="HIV Type 1 Reverse Transcriptase, subunit A, domain 1"/>
    <property type="match status" value="1"/>
</dbReference>
<dbReference type="InterPro" id="IPR000477">
    <property type="entry name" value="RT_dom"/>
</dbReference>
<feature type="coiled-coil region" evidence="1">
    <location>
        <begin position="233"/>
        <end position="260"/>
    </location>
</feature>
<feature type="domain" description="Tf2-1-like SH3-like" evidence="3">
    <location>
        <begin position="263"/>
        <end position="328"/>
    </location>
</feature>
<dbReference type="Pfam" id="PF24626">
    <property type="entry name" value="SH3_Tf2-1"/>
    <property type="match status" value="1"/>
</dbReference>
<dbReference type="OMA" id="CIYYENT"/>
<dbReference type="SUPFAM" id="SSF56672">
    <property type="entry name" value="DNA/RNA polymerases"/>
    <property type="match status" value="1"/>
</dbReference>
<dbReference type="EnsemblPlants" id="evm.model.ctgX110.1">
    <property type="protein sequence ID" value="cds.evm.model.ctgX110.1"/>
    <property type="gene ID" value="evm.TU.ctgX110.1"/>
</dbReference>
<evidence type="ECO:0000313" key="4">
    <source>
        <dbReference type="EnsemblPlants" id="cds.evm.model.ctgX110.1"/>
    </source>
</evidence>
<proteinExistence type="predicted"/>
<evidence type="ECO:0000256" key="1">
    <source>
        <dbReference type="SAM" id="Coils"/>
    </source>
</evidence>
<dbReference type="InterPro" id="IPR056924">
    <property type="entry name" value="SH3_Tf2-1"/>
</dbReference>